<comment type="caution">
    <text evidence="2">The sequence shown here is derived from an EMBL/GenBank/DDBJ whole genome shotgun (WGS) entry which is preliminary data.</text>
</comment>
<dbReference type="InterPro" id="IPR025874">
    <property type="entry name" value="DZR"/>
</dbReference>
<dbReference type="PROSITE" id="PS50943">
    <property type="entry name" value="HTH_CROC1"/>
    <property type="match status" value="1"/>
</dbReference>
<dbReference type="Proteomes" id="UP000299794">
    <property type="component" value="Unassembled WGS sequence"/>
</dbReference>
<evidence type="ECO:0000313" key="2">
    <source>
        <dbReference type="EMBL" id="GDZ93993.1"/>
    </source>
</evidence>
<dbReference type="GO" id="GO:0003677">
    <property type="term" value="F:DNA binding"/>
    <property type="evidence" value="ECO:0007669"/>
    <property type="project" value="InterPro"/>
</dbReference>
<dbReference type="CDD" id="cd00093">
    <property type="entry name" value="HTH_XRE"/>
    <property type="match status" value="1"/>
</dbReference>
<dbReference type="Gene3D" id="1.10.260.40">
    <property type="entry name" value="lambda repressor-like DNA-binding domains"/>
    <property type="match status" value="1"/>
</dbReference>
<feature type="domain" description="HTH cro/C1-type" evidence="1">
    <location>
        <begin position="20"/>
        <end position="75"/>
    </location>
</feature>
<evidence type="ECO:0000259" key="1">
    <source>
        <dbReference type="PROSITE" id="PS50943"/>
    </source>
</evidence>
<dbReference type="SMART" id="SM00530">
    <property type="entry name" value="HTH_XRE"/>
    <property type="match status" value="1"/>
</dbReference>
<dbReference type="EMBL" id="BJCD01000039">
    <property type="protein sequence ID" value="GDZ93993.1"/>
    <property type="molecule type" value="Genomic_DNA"/>
</dbReference>
<gene>
    <name evidence="2" type="ORF">PA905_19430</name>
</gene>
<accession>A0A4P5ZF13</accession>
<organism evidence="2 3">
    <name type="scientific">Planktothrix agardhii CCAP 1459/11A</name>
    <dbReference type="NCBI Taxonomy" id="282420"/>
    <lineage>
        <taxon>Bacteria</taxon>
        <taxon>Bacillati</taxon>
        <taxon>Cyanobacteriota</taxon>
        <taxon>Cyanophyceae</taxon>
        <taxon>Oscillatoriophycideae</taxon>
        <taxon>Oscillatoriales</taxon>
        <taxon>Microcoleaceae</taxon>
        <taxon>Planktothrix</taxon>
    </lineage>
</organism>
<dbReference type="InterPro" id="IPR001387">
    <property type="entry name" value="Cro/C1-type_HTH"/>
</dbReference>
<protein>
    <submittedName>
        <fullName evidence="2">Transcriptional regulator, XRE family protein</fullName>
    </submittedName>
</protein>
<dbReference type="SUPFAM" id="SSF47413">
    <property type="entry name" value="lambda repressor-like DNA-binding domains"/>
    <property type="match status" value="1"/>
</dbReference>
<dbReference type="InterPro" id="IPR010982">
    <property type="entry name" value="Lambda_DNA-bd_dom_sf"/>
</dbReference>
<name>A0A4P5ZF13_PLAAG</name>
<evidence type="ECO:0000313" key="3">
    <source>
        <dbReference type="Proteomes" id="UP000299794"/>
    </source>
</evidence>
<dbReference type="Pfam" id="PF12773">
    <property type="entry name" value="DZR"/>
    <property type="match status" value="1"/>
</dbReference>
<dbReference type="RefSeq" id="WP_026786746.1">
    <property type="nucleotide sequence ID" value="NZ_BJCD01000039.1"/>
</dbReference>
<sequence length="160" mass="17998">MYNFDPTIPPQPQESLDHYIKRLRTQLKMSQQQLSSTAGIHLQSLGKLERGQTTRLNQKTKKGLAIALNIPEEYLDAVVCGQPIEAVQKKQYCPGCWKGGTNPDPAWALPRAKYCLLCGTQLLRHCISCLEPITSFQHKFCPHCGTPYCPSHSKRFGNKS</sequence>
<proteinExistence type="predicted"/>
<dbReference type="AlphaFoldDB" id="A0A4P5ZF13"/>
<reference evidence="3" key="1">
    <citation type="submission" date="2019-02" db="EMBL/GenBank/DDBJ databases">
        <title>Draft genome sequence of Planktothrix agardhii NIES-905.</title>
        <authorList>
            <person name="Yamaguchi H."/>
            <person name="Suzuki S."/>
            <person name="Kawachi M."/>
        </authorList>
    </citation>
    <scope>NUCLEOTIDE SEQUENCE [LARGE SCALE GENOMIC DNA]</scope>
    <source>
        <strain evidence="3">CCAP 1459/11A</strain>
    </source>
</reference>
<dbReference type="Pfam" id="PF01381">
    <property type="entry name" value="HTH_3"/>
    <property type="match status" value="1"/>
</dbReference>